<reference evidence="1 2" key="1">
    <citation type="journal article" date="2011" name="EMBO J.">
        <title>Structural diversity of bacterial flagellar motors.</title>
        <authorList>
            <person name="Chen S."/>
            <person name="Beeby M."/>
            <person name="Murphy G.E."/>
            <person name="Leadbetter J.R."/>
            <person name="Hendrixson D.R."/>
            <person name="Briegel A."/>
            <person name="Li Z."/>
            <person name="Shi J."/>
            <person name="Tocheva E.I."/>
            <person name="Muller A."/>
            <person name="Dobro M.J."/>
            <person name="Jensen G.J."/>
        </authorList>
    </citation>
    <scope>NUCLEOTIDE SEQUENCE [LARGE SCALE GENOMIC DNA]</scope>
    <source>
        <strain evidence="1 2">DSM 6540</strain>
    </source>
</reference>
<protein>
    <submittedName>
        <fullName evidence="1">Uncharacterized protein</fullName>
    </submittedName>
</protein>
<organism evidence="1 2">
    <name type="scientific">Acetonema longum DSM 6540</name>
    <dbReference type="NCBI Taxonomy" id="1009370"/>
    <lineage>
        <taxon>Bacteria</taxon>
        <taxon>Bacillati</taxon>
        <taxon>Bacillota</taxon>
        <taxon>Negativicutes</taxon>
        <taxon>Acetonemataceae</taxon>
        <taxon>Acetonema</taxon>
    </lineage>
</organism>
<evidence type="ECO:0000313" key="1">
    <source>
        <dbReference type="EMBL" id="EGO63441.1"/>
    </source>
</evidence>
<sequence length="44" mass="5150">MVSPRYVSYSARAKQAPGDGFIRRLGFKKYEFAERFLLNIVYCT</sequence>
<proteinExistence type="predicted"/>
<accession>F7NKI9</accession>
<name>F7NKI9_9FIRM</name>
<evidence type="ECO:0000313" key="2">
    <source>
        <dbReference type="Proteomes" id="UP000003240"/>
    </source>
</evidence>
<dbReference type="Proteomes" id="UP000003240">
    <property type="component" value="Unassembled WGS sequence"/>
</dbReference>
<dbReference type="EMBL" id="AFGF01000115">
    <property type="protein sequence ID" value="EGO63441.1"/>
    <property type="molecule type" value="Genomic_DNA"/>
</dbReference>
<keyword evidence="2" id="KW-1185">Reference proteome</keyword>
<comment type="caution">
    <text evidence="1">The sequence shown here is derived from an EMBL/GenBank/DDBJ whole genome shotgun (WGS) entry which is preliminary data.</text>
</comment>
<dbReference type="AlphaFoldDB" id="F7NKI9"/>
<dbReference type="STRING" id="1009370.ALO_13015"/>
<gene>
    <name evidence="1" type="ORF">ALO_13015</name>
</gene>